<feature type="compositionally biased region" description="Basic and acidic residues" evidence="1">
    <location>
        <begin position="52"/>
        <end position="61"/>
    </location>
</feature>
<evidence type="ECO:0000256" key="1">
    <source>
        <dbReference type="SAM" id="MobiDB-lite"/>
    </source>
</evidence>
<dbReference type="EMBL" id="CACVBM020000111">
    <property type="protein sequence ID" value="CAA7014653.1"/>
    <property type="molecule type" value="Genomic_DNA"/>
</dbReference>
<feature type="region of interest" description="Disordered" evidence="1">
    <location>
        <begin position="1"/>
        <end position="109"/>
    </location>
</feature>
<feature type="compositionally biased region" description="Acidic residues" evidence="1">
    <location>
        <begin position="83"/>
        <end position="100"/>
    </location>
</feature>
<evidence type="ECO:0000313" key="2">
    <source>
        <dbReference type="EMBL" id="CAA7014653.1"/>
    </source>
</evidence>
<organism evidence="2 4">
    <name type="scientific">Microthlaspi erraticum</name>
    <dbReference type="NCBI Taxonomy" id="1685480"/>
    <lineage>
        <taxon>Eukaryota</taxon>
        <taxon>Viridiplantae</taxon>
        <taxon>Streptophyta</taxon>
        <taxon>Embryophyta</taxon>
        <taxon>Tracheophyta</taxon>
        <taxon>Spermatophyta</taxon>
        <taxon>Magnoliopsida</taxon>
        <taxon>eudicotyledons</taxon>
        <taxon>Gunneridae</taxon>
        <taxon>Pentapetalae</taxon>
        <taxon>rosids</taxon>
        <taxon>malvids</taxon>
        <taxon>Brassicales</taxon>
        <taxon>Brassicaceae</taxon>
        <taxon>Coluteocarpeae</taxon>
        <taxon>Microthlaspi</taxon>
    </lineage>
</organism>
<sequence>MPRTKNPEFPLEQTHPSEMMEEEDPPTGFEREVNPVERENNSEDGENISEEEANKADKEDNNPNSDEEDKNSEEDGSGTLSDREEEEDEEDGSDSGEETEAMQPLQMYFPPSEYKKKIKISTRCYIADTLETLLDKLDPPLTSQERSWFETHPKFQHIFHMTRDKNHRVQGMWMLLFLTACTEKEKEACSVVNAFPFATASKNMH</sequence>
<dbReference type="OrthoDB" id="1109756at2759"/>
<dbReference type="AlphaFoldDB" id="A0A6D2HKB2"/>
<accession>A0A6D2HKB2</accession>
<name>A0A6D2HKB2_9BRAS</name>
<evidence type="ECO:0000313" key="3">
    <source>
        <dbReference type="EMBL" id="CAA7048593.1"/>
    </source>
</evidence>
<proteinExistence type="predicted"/>
<feature type="compositionally biased region" description="Acidic residues" evidence="1">
    <location>
        <begin position="65"/>
        <end position="76"/>
    </location>
</feature>
<evidence type="ECO:0000313" key="4">
    <source>
        <dbReference type="Proteomes" id="UP000467841"/>
    </source>
</evidence>
<protein>
    <submittedName>
        <fullName evidence="2">Uncharacterized protein</fullName>
    </submittedName>
</protein>
<gene>
    <name evidence="2" type="ORF">MERR_LOCUS1888</name>
    <name evidence="3" type="ORF">MERR_LOCUS35828</name>
</gene>
<reference evidence="2 4" key="1">
    <citation type="submission" date="2020-01" db="EMBL/GenBank/DDBJ databases">
        <authorList>
            <person name="Mishra B."/>
        </authorList>
    </citation>
    <scope>NUCLEOTIDE SEQUENCE [LARGE SCALE GENOMIC DNA]</scope>
</reference>
<feature type="compositionally biased region" description="Basic and acidic residues" evidence="1">
    <location>
        <begin position="29"/>
        <end position="41"/>
    </location>
</feature>
<keyword evidence="4" id="KW-1185">Reference proteome</keyword>
<dbReference type="EMBL" id="CACVBM020001390">
    <property type="protein sequence ID" value="CAA7048593.1"/>
    <property type="molecule type" value="Genomic_DNA"/>
</dbReference>
<dbReference type="Proteomes" id="UP000467841">
    <property type="component" value="Unassembled WGS sequence"/>
</dbReference>
<feature type="compositionally biased region" description="Acidic residues" evidence="1">
    <location>
        <begin position="42"/>
        <end position="51"/>
    </location>
</feature>